<evidence type="ECO:0000256" key="11">
    <source>
        <dbReference type="ARBA" id="ARBA00023306"/>
    </source>
</evidence>
<dbReference type="SUPFAM" id="SSF55785">
    <property type="entry name" value="PYP-like sensor domain (PAS domain)"/>
    <property type="match status" value="2"/>
</dbReference>
<dbReference type="PROSITE" id="PS50109">
    <property type="entry name" value="HIS_KIN"/>
    <property type="match status" value="1"/>
</dbReference>
<evidence type="ECO:0000256" key="10">
    <source>
        <dbReference type="ARBA" id="ARBA00023136"/>
    </source>
</evidence>
<evidence type="ECO:0000256" key="3">
    <source>
        <dbReference type="ARBA" id="ARBA00012438"/>
    </source>
</evidence>
<evidence type="ECO:0000256" key="15">
    <source>
        <dbReference type="SAM" id="Phobius"/>
    </source>
</evidence>
<dbReference type="SMART" id="SM00387">
    <property type="entry name" value="HATPase_c"/>
    <property type="match status" value="1"/>
</dbReference>
<evidence type="ECO:0000256" key="4">
    <source>
        <dbReference type="ARBA" id="ARBA00022553"/>
    </source>
</evidence>
<accession>A0A454JGQ3</accession>
<keyword evidence="11" id="KW-0131">Cell cycle</keyword>
<dbReference type="InterPro" id="IPR011006">
    <property type="entry name" value="CheY-like_superfamily"/>
</dbReference>
<dbReference type="InterPro" id="IPR003594">
    <property type="entry name" value="HATPase_dom"/>
</dbReference>
<dbReference type="Gene3D" id="3.30.565.10">
    <property type="entry name" value="Histidine kinase-like ATPase, C-terminal domain"/>
    <property type="match status" value="1"/>
</dbReference>
<dbReference type="InterPro" id="IPR004358">
    <property type="entry name" value="Sig_transdc_His_kin-like_C"/>
</dbReference>
<evidence type="ECO:0000256" key="14">
    <source>
        <dbReference type="PROSITE-ProRule" id="PRU00169"/>
    </source>
</evidence>
<dbReference type="SUPFAM" id="SSF55874">
    <property type="entry name" value="ATPase domain of HSP90 chaperone/DNA topoisomerase II/histidine kinase"/>
    <property type="match status" value="1"/>
</dbReference>
<dbReference type="InterPro" id="IPR036890">
    <property type="entry name" value="HATPase_C_sf"/>
</dbReference>
<dbReference type="Pfam" id="PF08448">
    <property type="entry name" value="PAS_4"/>
    <property type="match status" value="1"/>
</dbReference>
<organism evidence="18 19">
    <name type="scientific">Aquitalea palustris</name>
    <dbReference type="NCBI Taxonomy" id="2480983"/>
    <lineage>
        <taxon>Bacteria</taxon>
        <taxon>Pseudomonadati</taxon>
        <taxon>Pseudomonadota</taxon>
        <taxon>Betaproteobacteria</taxon>
        <taxon>Neisseriales</taxon>
        <taxon>Chromobacteriaceae</taxon>
        <taxon>Aquitalea</taxon>
    </lineage>
</organism>
<evidence type="ECO:0000256" key="6">
    <source>
        <dbReference type="ARBA" id="ARBA00022741"/>
    </source>
</evidence>
<evidence type="ECO:0000313" key="19">
    <source>
        <dbReference type="Proteomes" id="UP000274139"/>
    </source>
</evidence>
<dbReference type="InterPro" id="IPR003661">
    <property type="entry name" value="HisK_dim/P_dom"/>
</dbReference>
<feature type="transmembrane region" description="Helical" evidence="15">
    <location>
        <begin position="359"/>
        <end position="382"/>
    </location>
</feature>
<keyword evidence="8" id="KW-0067">ATP-binding</keyword>
<comment type="subcellular location">
    <subcellularLocation>
        <location evidence="2">Membrane</location>
    </subcellularLocation>
</comment>
<dbReference type="SUPFAM" id="SSF47384">
    <property type="entry name" value="Homodimeric domain of signal transducing histidine kinase"/>
    <property type="match status" value="1"/>
</dbReference>
<dbReference type="Gene3D" id="3.30.450.20">
    <property type="entry name" value="PAS domain"/>
    <property type="match status" value="2"/>
</dbReference>
<keyword evidence="15" id="KW-1133">Transmembrane helix</keyword>
<evidence type="ECO:0000256" key="1">
    <source>
        <dbReference type="ARBA" id="ARBA00000085"/>
    </source>
</evidence>
<dbReference type="PRINTS" id="PR00344">
    <property type="entry name" value="BCTRLSENSOR"/>
</dbReference>
<evidence type="ECO:0000259" key="16">
    <source>
        <dbReference type="PROSITE" id="PS50109"/>
    </source>
</evidence>
<dbReference type="InterPro" id="IPR000014">
    <property type="entry name" value="PAS"/>
</dbReference>
<evidence type="ECO:0000313" key="18">
    <source>
        <dbReference type="EMBL" id="RMC95730.1"/>
    </source>
</evidence>
<dbReference type="SMART" id="SM00388">
    <property type="entry name" value="HisKA"/>
    <property type="match status" value="1"/>
</dbReference>
<dbReference type="InterPro" id="IPR035965">
    <property type="entry name" value="PAS-like_dom_sf"/>
</dbReference>
<keyword evidence="15" id="KW-0812">Transmembrane</keyword>
<keyword evidence="7" id="KW-0418">Kinase</keyword>
<sequence length="1187" mass="131441">MSMSLSGGYTLAIAWHCGSKLASSWRNSGVGMHKKISSKVLQTLSISRAVLLIVILLGAIQLAWITELLVASWANYQQAEQLMQLNNISRQLYMAADLSRRESIQARLLLNRSTAPGEADHAALLRLQQGADFWAEQVVQSFRQLPDERHYGEQFAGQWQNFKRLRQEVNSRLGKSFARDETLSYGLELAMRTLQGTLSAMMVETGNRLDLSGSADINLLDTIKQDGWLVARSLRATAMGLVLRAELNSMLSETEEDDLRARLELAGVLLEKLRSDARYANDPRLTQRMRQFSALALQLNIQTKQQVQILREHGDNPLAAAQLQSQLTLTQDTARDTFMLLSDMTGELIRQNHQHYRRLLLRDSLLGAFLLILGVALLYFMVRKVLQPLNHQQRMLDAAGDAIMTINEQGIIQSAAAGAERMFGYPMGGLLGLPIDQLLRMGDDLGKAMLLAGDEVGINLQGLGMERSGRCFFAGLTLTRYQDSAAHTVYLLIIRDEHQRRLAEHSLERNLDMLSAISHVENLMLCRWPRQQVLNRLLEEFKRFAAAADGFLLELFNVSDGSLNINLQAGEWPAHFPSLASIGQELDPVSYLMAALANEPAWVSLPVAQDEQVHAIICLRGADPLLVEKDIRPLVSSCASILGFYDEEDRRLHSEAQLRAVLQEEEAIYSASPVGLLRLNANMQIVRANRMAEAMFLSGKEQLPGRHLMELVLSDEGWFELTSQLNDMVQQQTKVVCEIECKAGHGEPIWVLFEGMNLFAAQPEQGSILACIDISERKQAERELLEARDQANSANKAKSAFLATMSHEIRTPMNGVLGMLELLAMTPLDEEQKDSVDTIQESARTLLRLIDDILDFSKIEADKLEVVMAPTLLRPLLEQVHTLYAQAVARKGLDFVLEIDPRVAAAVVVDPLRVRQILQNFVSNAVKFTAHGRITLRVLLLEEEAHAQTLRFEVQDTGIGINAEGLAKLFQPFTQAESDTSRRFGGTGLGLTICRRLAKLMGGEVSLDSAVGQGSCASLLLVAAVADVQALEESLQQLPGGAASLVGNQDQATLPILFAEDNPTNRKLATLQLEKLGYRVELAEDGAEAYAKWQDGHFSLLLTDCQMPNTDGYQLARLIRNYEAEHPARPPTIIIACTANAGVEEQEKTSAAGMNDFLTKPLSIVALSAMLDKYLQPSQQSADSHAA</sequence>
<dbReference type="CDD" id="cd00082">
    <property type="entry name" value="HisKA"/>
    <property type="match status" value="1"/>
</dbReference>
<gene>
    <name evidence="18" type="ORF">EAY64_13330</name>
</gene>
<keyword evidence="5" id="KW-0808">Transferase</keyword>
<keyword evidence="4 14" id="KW-0597">Phosphoprotein</keyword>
<dbReference type="SMART" id="SM00091">
    <property type="entry name" value="PAS"/>
    <property type="match status" value="2"/>
</dbReference>
<dbReference type="InterPro" id="IPR036097">
    <property type="entry name" value="HisK_dim/P_sf"/>
</dbReference>
<dbReference type="Proteomes" id="UP000274139">
    <property type="component" value="Unassembled WGS sequence"/>
</dbReference>
<proteinExistence type="predicted"/>
<feature type="domain" description="Histidine kinase" evidence="16">
    <location>
        <begin position="804"/>
        <end position="1025"/>
    </location>
</feature>
<keyword evidence="6" id="KW-0547">Nucleotide-binding</keyword>
<keyword evidence="10 15" id="KW-0472">Membrane</keyword>
<dbReference type="GO" id="GO:0016020">
    <property type="term" value="C:membrane"/>
    <property type="evidence" value="ECO:0007669"/>
    <property type="project" value="UniProtKB-SubCell"/>
</dbReference>
<dbReference type="AlphaFoldDB" id="A0A454JGQ3"/>
<dbReference type="SMART" id="SM00448">
    <property type="entry name" value="REC"/>
    <property type="match status" value="1"/>
</dbReference>
<evidence type="ECO:0000256" key="7">
    <source>
        <dbReference type="ARBA" id="ARBA00022777"/>
    </source>
</evidence>
<dbReference type="Gene3D" id="1.10.287.130">
    <property type="match status" value="1"/>
</dbReference>
<evidence type="ECO:0000256" key="13">
    <source>
        <dbReference type="ARBA" id="ARBA00070152"/>
    </source>
</evidence>
<comment type="catalytic activity">
    <reaction evidence="1">
        <text>ATP + protein L-histidine = ADP + protein N-phospho-L-histidine.</text>
        <dbReference type="EC" id="2.7.13.3"/>
    </reaction>
</comment>
<dbReference type="InterPro" id="IPR001789">
    <property type="entry name" value="Sig_transdc_resp-reg_receiver"/>
</dbReference>
<dbReference type="PROSITE" id="PS50110">
    <property type="entry name" value="RESPONSE_REGULATORY"/>
    <property type="match status" value="1"/>
</dbReference>
<evidence type="ECO:0000256" key="8">
    <source>
        <dbReference type="ARBA" id="ARBA00022840"/>
    </source>
</evidence>
<dbReference type="Pfam" id="PF00512">
    <property type="entry name" value="HisKA"/>
    <property type="match status" value="1"/>
</dbReference>
<feature type="modified residue" description="4-aspartylphosphate" evidence="14">
    <location>
        <position position="1104"/>
    </location>
</feature>
<dbReference type="NCBIfam" id="TIGR00229">
    <property type="entry name" value="sensory_box"/>
    <property type="match status" value="2"/>
</dbReference>
<dbReference type="Pfam" id="PF00072">
    <property type="entry name" value="Response_reg"/>
    <property type="match status" value="1"/>
</dbReference>
<dbReference type="CDD" id="cd17546">
    <property type="entry name" value="REC_hyHK_CKI1_RcsC-like"/>
    <property type="match status" value="1"/>
</dbReference>
<dbReference type="SUPFAM" id="SSF52172">
    <property type="entry name" value="CheY-like"/>
    <property type="match status" value="1"/>
</dbReference>
<dbReference type="Pfam" id="PF13188">
    <property type="entry name" value="PAS_8"/>
    <property type="match status" value="1"/>
</dbReference>
<dbReference type="CDD" id="cd16922">
    <property type="entry name" value="HATPase_EvgS-ArcB-TorS-like"/>
    <property type="match status" value="1"/>
</dbReference>
<dbReference type="InterPro" id="IPR005467">
    <property type="entry name" value="His_kinase_dom"/>
</dbReference>
<protein>
    <recommendedName>
        <fullName evidence="13">Virulence sensor protein BvgS</fullName>
        <ecNumber evidence="3">2.7.13.3</ecNumber>
    </recommendedName>
</protein>
<keyword evidence="19" id="KW-1185">Reference proteome</keyword>
<evidence type="ECO:0000259" key="17">
    <source>
        <dbReference type="PROSITE" id="PS50110"/>
    </source>
</evidence>
<dbReference type="Gene3D" id="3.40.50.2300">
    <property type="match status" value="1"/>
</dbReference>
<feature type="transmembrane region" description="Helical" evidence="15">
    <location>
        <begin position="48"/>
        <end position="74"/>
    </location>
</feature>
<dbReference type="Pfam" id="PF02518">
    <property type="entry name" value="HATPase_c"/>
    <property type="match status" value="1"/>
</dbReference>
<dbReference type="EMBL" id="RFAR01000054">
    <property type="protein sequence ID" value="RMC95730.1"/>
    <property type="molecule type" value="Genomic_DNA"/>
</dbReference>
<dbReference type="EC" id="2.7.13.3" evidence="3"/>
<reference evidence="18 19" key="1">
    <citation type="submission" date="2018-10" db="EMBL/GenBank/DDBJ databases">
        <title>Draft genome sequence of Aquitalea MWU14-2217 isolated from a wild cranberry bog in Provincetown, Massachusetts.</title>
        <authorList>
            <person name="Ebadzadsahrai G."/>
            <person name="Soby S."/>
        </authorList>
    </citation>
    <scope>NUCLEOTIDE SEQUENCE [LARGE SCALE GENOMIC DNA]</scope>
    <source>
        <strain evidence="18 19">MWU14-2217</strain>
    </source>
</reference>
<dbReference type="PANTHER" id="PTHR45339">
    <property type="entry name" value="HYBRID SIGNAL TRANSDUCTION HISTIDINE KINASE J"/>
    <property type="match status" value="1"/>
</dbReference>
<evidence type="ECO:0000256" key="9">
    <source>
        <dbReference type="ARBA" id="ARBA00023012"/>
    </source>
</evidence>
<evidence type="ECO:0000256" key="5">
    <source>
        <dbReference type="ARBA" id="ARBA00022679"/>
    </source>
</evidence>
<feature type="domain" description="Response regulatory" evidence="17">
    <location>
        <begin position="1055"/>
        <end position="1175"/>
    </location>
</feature>
<keyword evidence="9" id="KW-0902">Two-component regulatory system</keyword>
<evidence type="ECO:0000256" key="12">
    <source>
        <dbReference type="ARBA" id="ARBA00058004"/>
    </source>
</evidence>
<comment type="caution">
    <text evidence="18">The sequence shown here is derived from an EMBL/GenBank/DDBJ whole genome shotgun (WGS) entry which is preliminary data.</text>
</comment>
<evidence type="ECO:0000256" key="2">
    <source>
        <dbReference type="ARBA" id="ARBA00004370"/>
    </source>
</evidence>
<dbReference type="PANTHER" id="PTHR45339:SF1">
    <property type="entry name" value="HYBRID SIGNAL TRANSDUCTION HISTIDINE KINASE J"/>
    <property type="match status" value="1"/>
</dbReference>
<dbReference type="GO" id="GO:0005524">
    <property type="term" value="F:ATP binding"/>
    <property type="evidence" value="ECO:0007669"/>
    <property type="project" value="UniProtKB-KW"/>
</dbReference>
<name>A0A454JGQ3_9NEIS</name>
<dbReference type="FunFam" id="1.10.287.130:FF:000038">
    <property type="entry name" value="Sensory transduction histidine kinase"/>
    <property type="match status" value="1"/>
</dbReference>
<dbReference type="CDD" id="cd00130">
    <property type="entry name" value="PAS"/>
    <property type="match status" value="1"/>
</dbReference>
<dbReference type="InterPro" id="IPR013656">
    <property type="entry name" value="PAS_4"/>
</dbReference>
<comment type="function">
    <text evidence="12">Member of the two-component regulatory system BvgS/BvgA. Phosphorylates BvgA via a four-step phosphorelay in response to environmental signals.</text>
</comment>
<dbReference type="GO" id="GO:0000155">
    <property type="term" value="F:phosphorelay sensor kinase activity"/>
    <property type="evidence" value="ECO:0007669"/>
    <property type="project" value="InterPro"/>
</dbReference>
<dbReference type="FunFam" id="3.30.565.10:FF:000010">
    <property type="entry name" value="Sensor histidine kinase RcsC"/>
    <property type="match status" value="1"/>
</dbReference>